<dbReference type="AlphaFoldDB" id="A0AA40DIR8"/>
<evidence type="ECO:0000256" key="1">
    <source>
        <dbReference type="SAM" id="Phobius"/>
    </source>
</evidence>
<feature type="transmembrane region" description="Helical" evidence="1">
    <location>
        <begin position="107"/>
        <end position="127"/>
    </location>
</feature>
<keyword evidence="1" id="KW-0812">Transmembrane</keyword>
<organism evidence="2 3">
    <name type="scientific">Apiosordaria backusii</name>
    <dbReference type="NCBI Taxonomy" id="314023"/>
    <lineage>
        <taxon>Eukaryota</taxon>
        <taxon>Fungi</taxon>
        <taxon>Dikarya</taxon>
        <taxon>Ascomycota</taxon>
        <taxon>Pezizomycotina</taxon>
        <taxon>Sordariomycetes</taxon>
        <taxon>Sordariomycetidae</taxon>
        <taxon>Sordariales</taxon>
        <taxon>Lasiosphaeriaceae</taxon>
        <taxon>Apiosordaria</taxon>
    </lineage>
</organism>
<keyword evidence="1" id="KW-1133">Transmembrane helix</keyword>
<dbReference type="EMBL" id="JAUKTV010000028">
    <property type="protein sequence ID" value="KAK0701463.1"/>
    <property type="molecule type" value="Genomic_DNA"/>
</dbReference>
<comment type="caution">
    <text evidence="2">The sequence shown here is derived from an EMBL/GenBank/DDBJ whole genome shotgun (WGS) entry which is preliminary data.</text>
</comment>
<gene>
    <name evidence="2" type="ORF">B0T21DRAFT_115607</name>
</gene>
<dbReference type="Proteomes" id="UP001172159">
    <property type="component" value="Unassembled WGS sequence"/>
</dbReference>
<protein>
    <submittedName>
        <fullName evidence="2">Uncharacterized protein</fullName>
    </submittedName>
</protein>
<reference evidence="2" key="1">
    <citation type="submission" date="2023-06" db="EMBL/GenBank/DDBJ databases">
        <title>Genome-scale phylogeny and comparative genomics of the fungal order Sordariales.</title>
        <authorList>
            <consortium name="Lawrence Berkeley National Laboratory"/>
            <person name="Hensen N."/>
            <person name="Bonometti L."/>
            <person name="Westerberg I."/>
            <person name="Brannstrom I.O."/>
            <person name="Guillou S."/>
            <person name="Cros-Aarteil S."/>
            <person name="Calhoun S."/>
            <person name="Haridas S."/>
            <person name="Kuo A."/>
            <person name="Mondo S."/>
            <person name="Pangilinan J."/>
            <person name="Riley R."/>
            <person name="Labutti K."/>
            <person name="Andreopoulos B."/>
            <person name="Lipzen A."/>
            <person name="Chen C."/>
            <person name="Yanf M."/>
            <person name="Daum C."/>
            <person name="Ng V."/>
            <person name="Clum A."/>
            <person name="Steindorff A."/>
            <person name="Ohm R."/>
            <person name="Martin F."/>
            <person name="Silar P."/>
            <person name="Natvig D."/>
            <person name="Lalanne C."/>
            <person name="Gautier V."/>
            <person name="Ament-Velasquez S.L."/>
            <person name="Kruys A."/>
            <person name="Hutchinson M.I."/>
            <person name="Powell A.J."/>
            <person name="Barry K."/>
            <person name="Miller A.N."/>
            <person name="Grigoriev I.V."/>
            <person name="Debuchy R."/>
            <person name="Gladieux P."/>
            <person name="Thoren M.H."/>
            <person name="Johannesson H."/>
        </authorList>
    </citation>
    <scope>NUCLEOTIDE SEQUENCE</scope>
    <source>
        <strain evidence="2">CBS 540.89</strain>
    </source>
</reference>
<feature type="transmembrane region" description="Helical" evidence="1">
    <location>
        <begin position="148"/>
        <end position="173"/>
    </location>
</feature>
<accession>A0AA40DIR8</accession>
<keyword evidence="1" id="KW-0472">Membrane</keyword>
<evidence type="ECO:0000313" key="3">
    <source>
        <dbReference type="Proteomes" id="UP001172159"/>
    </source>
</evidence>
<sequence length="261" mass="28057">MSSIGWVVGSLPCGAANPDTTINRNPHSTTSVSVTIHPRILQIHTSHQTLSNTNLFHSSAKAILHEPVIKESPPVPTPVTRNPPPLAPSKKMSALLLKPDTHTRIKWWQILLIVWGILQGVITLVMLRIGHRQFLSLFPEPKRKQGGWLWGISWSVGFVLTLFWPFLLVWILWGSLDGVRSASVGISGVSGDGVCGGKGGDIEAQVEREAERAEGNGVGVKGGGGTVAQVKEKMRGLVHKGQVLRGLGGEGFCGEEVVEGL</sequence>
<proteinExistence type="predicted"/>
<evidence type="ECO:0000313" key="2">
    <source>
        <dbReference type="EMBL" id="KAK0701463.1"/>
    </source>
</evidence>
<keyword evidence="3" id="KW-1185">Reference proteome</keyword>
<name>A0AA40DIR8_9PEZI</name>